<reference evidence="2" key="1">
    <citation type="journal article" date="2019" name="Int. J. Syst. Evol. Microbiol.">
        <title>The Global Catalogue of Microorganisms (GCM) 10K type strain sequencing project: providing services to taxonomists for standard genome sequencing and annotation.</title>
        <authorList>
            <consortium name="The Broad Institute Genomics Platform"/>
            <consortium name="The Broad Institute Genome Sequencing Center for Infectious Disease"/>
            <person name="Wu L."/>
            <person name="Ma J."/>
        </authorList>
    </citation>
    <scope>NUCLEOTIDE SEQUENCE [LARGE SCALE GENOMIC DNA]</scope>
    <source>
        <strain evidence="2">NBRC 102520</strain>
    </source>
</reference>
<sequence length="57" mass="6600">MEAPGICYPFSPMDEILEATRAALSRCAAKCMRDAWWSSRDHFKVTPETMFEMVRLD</sequence>
<dbReference type="Proteomes" id="UP001156905">
    <property type="component" value="Unassembled WGS sequence"/>
</dbReference>
<dbReference type="EMBL" id="BSOW01000056">
    <property type="protein sequence ID" value="GLR91849.1"/>
    <property type="molecule type" value="Genomic_DNA"/>
</dbReference>
<protein>
    <submittedName>
        <fullName evidence="1">Uncharacterized protein</fullName>
    </submittedName>
</protein>
<comment type="caution">
    <text evidence="1">The sequence shown here is derived from an EMBL/GenBank/DDBJ whole genome shotgun (WGS) entry which is preliminary data.</text>
</comment>
<gene>
    <name evidence="1" type="ORF">GCM10007857_85670</name>
</gene>
<evidence type="ECO:0000313" key="2">
    <source>
        <dbReference type="Proteomes" id="UP001156905"/>
    </source>
</evidence>
<proteinExistence type="predicted"/>
<name>A0ABQ6BEI4_9BRAD</name>
<accession>A0ABQ6BEI4</accession>
<keyword evidence="2" id="KW-1185">Reference proteome</keyword>
<evidence type="ECO:0000313" key="1">
    <source>
        <dbReference type="EMBL" id="GLR91849.1"/>
    </source>
</evidence>
<organism evidence="1 2">
    <name type="scientific">Bradyrhizobium iriomotense</name>
    <dbReference type="NCBI Taxonomy" id="441950"/>
    <lineage>
        <taxon>Bacteria</taxon>
        <taxon>Pseudomonadati</taxon>
        <taxon>Pseudomonadota</taxon>
        <taxon>Alphaproteobacteria</taxon>
        <taxon>Hyphomicrobiales</taxon>
        <taxon>Nitrobacteraceae</taxon>
        <taxon>Bradyrhizobium</taxon>
    </lineage>
</organism>